<feature type="domain" description="Germinal-centre associated nuclear protein MCM3AP" evidence="1">
    <location>
        <begin position="41"/>
        <end position="162"/>
    </location>
</feature>
<organism evidence="2 3">
    <name type="scientific">Coregonus suidteri</name>
    <dbReference type="NCBI Taxonomy" id="861788"/>
    <lineage>
        <taxon>Eukaryota</taxon>
        <taxon>Metazoa</taxon>
        <taxon>Chordata</taxon>
        <taxon>Craniata</taxon>
        <taxon>Vertebrata</taxon>
        <taxon>Euteleostomi</taxon>
        <taxon>Actinopterygii</taxon>
        <taxon>Neopterygii</taxon>
        <taxon>Teleostei</taxon>
        <taxon>Protacanthopterygii</taxon>
        <taxon>Salmoniformes</taxon>
        <taxon>Salmonidae</taxon>
        <taxon>Coregoninae</taxon>
        <taxon>Coregonus</taxon>
    </lineage>
</organism>
<reference evidence="2 3" key="1">
    <citation type="submission" date="2021-04" db="EMBL/GenBank/DDBJ databases">
        <authorList>
            <person name="De Guttry C."/>
            <person name="Zahm M."/>
            <person name="Klopp C."/>
            <person name="Cabau C."/>
            <person name="Louis A."/>
            <person name="Berthelot C."/>
            <person name="Parey E."/>
            <person name="Roest Crollius H."/>
            <person name="Montfort J."/>
            <person name="Robinson-Rechavi M."/>
            <person name="Bucao C."/>
            <person name="Bouchez O."/>
            <person name="Gislard M."/>
            <person name="Lluch J."/>
            <person name="Milhes M."/>
            <person name="Lampietro C."/>
            <person name="Lopez Roques C."/>
            <person name="Donnadieu C."/>
            <person name="Braasch I."/>
            <person name="Desvignes T."/>
            <person name="Postlethwait J."/>
            <person name="Bobe J."/>
            <person name="Wedekind C."/>
            <person name="Guiguen Y."/>
        </authorList>
    </citation>
    <scope>NUCLEOTIDE SEQUENCE [LARGE SCALE GENOMIC DNA]</scope>
    <source>
        <strain evidence="2">Cs_M1</strain>
        <tissue evidence="2">Blood</tissue>
    </source>
</reference>
<evidence type="ECO:0000313" key="3">
    <source>
        <dbReference type="Proteomes" id="UP001356427"/>
    </source>
</evidence>
<evidence type="ECO:0000259" key="1">
    <source>
        <dbReference type="Pfam" id="PF16769"/>
    </source>
</evidence>
<sequence>MDNLSLHTWQFSPAFHHLVSPRASYLFDVCSLCSCCRILTKLGRGESSEVTEKEQEGTLRTLCITNSLRDAGEKTHKVHISIKASRGPLSEDGLSKMEEAQELQCTGALLMLLHALPAPSPGSEDVPLLSALLQLKQLQQANIWDCPLPLAILVPGSHDTQKLEEELKTLVHFVEACLCHDFSVRLYHHRQDRAGAGLACQHLVCANTITLYNTVLAFLADLVSSQQLSSLSWPPGEFALPETPDVVPHLAWTLP</sequence>
<name>A0AAN8LFQ9_9TELE</name>
<evidence type="ECO:0000313" key="2">
    <source>
        <dbReference type="EMBL" id="KAK6310185.1"/>
    </source>
</evidence>
<feature type="domain" description="Germinal-centre associated nuclear protein MCM3AP" evidence="1">
    <location>
        <begin position="164"/>
        <end position="255"/>
    </location>
</feature>
<protein>
    <recommendedName>
        <fullName evidence="1">Germinal-centre associated nuclear protein MCM3AP domain-containing protein</fullName>
    </recommendedName>
</protein>
<accession>A0AAN8LFQ9</accession>
<keyword evidence="3" id="KW-1185">Reference proteome</keyword>
<proteinExistence type="predicted"/>
<dbReference type="AlphaFoldDB" id="A0AAN8LFQ9"/>
<dbReference type="Pfam" id="PF16769">
    <property type="entry name" value="MCM3AP_GANP"/>
    <property type="match status" value="2"/>
</dbReference>
<dbReference type="EMBL" id="JAGTTL010000017">
    <property type="protein sequence ID" value="KAK6310185.1"/>
    <property type="molecule type" value="Genomic_DNA"/>
</dbReference>
<dbReference type="Proteomes" id="UP001356427">
    <property type="component" value="Unassembled WGS sequence"/>
</dbReference>
<comment type="caution">
    <text evidence="2">The sequence shown here is derived from an EMBL/GenBank/DDBJ whole genome shotgun (WGS) entry which is preliminary data.</text>
</comment>
<dbReference type="InterPro" id="IPR031907">
    <property type="entry name" value="MCM3AP_GANP"/>
</dbReference>
<gene>
    <name evidence="2" type="ORF">J4Q44_G00200660</name>
</gene>